<evidence type="ECO:0000256" key="1">
    <source>
        <dbReference type="ARBA" id="ARBA00022598"/>
    </source>
</evidence>
<dbReference type="KEGG" id="cyj:Cyan7822_1391"/>
<evidence type="ECO:0000313" key="3">
    <source>
        <dbReference type="EMBL" id="ADN13390.1"/>
    </source>
</evidence>
<dbReference type="GO" id="GO:0004077">
    <property type="term" value="F:biotin--[biotin carboxyl-carrier protein] ligase activity"/>
    <property type="evidence" value="ECO:0007669"/>
    <property type="project" value="InterPro"/>
</dbReference>
<gene>
    <name evidence="3" type="ordered locus">Cyan7822_1391</name>
</gene>
<feature type="domain" description="BPL/LPL catalytic" evidence="2">
    <location>
        <begin position="1"/>
        <end position="191"/>
    </location>
</feature>
<protein>
    <submittedName>
        <fullName evidence="3">Biotin/acetyl-CoA-carboxylase ligase</fullName>
    </submittedName>
</protein>
<dbReference type="Gene3D" id="3.30.930.10">
    <property type="entry name" value="Bira Bifunctional Protein, Domain 2"/>
    <property type="match status" value="1"/>
</dbReference>
<dbReference type="CDD" id="cd16442">
    <property type="entry name" value="BPL"/>
    <property type="match status" value="1"/>
</dbReference>
<evidence type="ECO:0000313" key="4">
    <source>
        <dbReference type="Proteomes" id="UP000008206"/>
    </source>
</evidence>
<dbReference type="InterPro" id="IPR004408">
    <property type="entry name" value="Biotin_CoA_COase_ligase"/>
</dbReference>
<dbReference type="eggNOG" id="COG0340">
    <property type="taxonomic scope" value="Bacteria"/>
</dbReference>
<dbReference type="InterPro" id="IPR004143">
    <property type="entry name" value="BPL_LPL_catalytic"/>
</dbReference>
<dbReference type="HOGENOM" id="CLU_051096_6_0_3"/>
<proteinExistence type="predicted"/>
<dbReference type="Pfam" id="PF03099">
    <property type="entry name" value="BPL_LplA_LipB"/>
    <property type="match status" value="1"/>
</dbReference>
<dbReference type="Proteomes" id="UP000008206">
    <property type="component" value="Chromosome"/>
</dbReference>
<evidence type="ECO:0000259" key="2">
    <source>
        <dbReference type="PROSITE" id="PS51733"/>
    </source>
</evidence>
<dbReference type="STRING" id="497965.Cyan7822_1391"/>
<dbReference type="SUPFAM" id="SSF55681">
    <property type="entry name" value="Class II aaRS and biotin synthetases"/>
    <property type="match status" value="1"/>
</dbReference>
<dbReference type="RefSeq" id="WP_013321497.1">
    <property type="nucleotide sequence ID" value="NC_014501.1"/>
</dbReference>
<dbReference type="PANTHER" id="PTHR12835:SF5">
    <property type="entry name" value="BIOTIN--PROTEIN LIGASE"/>
    <property type="match status" value="1"/>
</dbReference>
<dbReference type="NCBIfam" id="TIGR00121">
    <property type="entry name" value="birA_ligase"/>
    <property type="match status" value="1"/>
</dbReference>
<dbReference type="AlphaFoldDB" id="E0UIT1"/>
<dbReference type="OrthoDB" id="9807064at2"/>
<dbReference type="PANTHER" id="PTHR12835">
    <property type="entry name" value="BIOTIN PROTEIN LIGASE"/>
    <property type="match status" value="1"/>
</dbReference>
<dbReference type="GO" id="GO:0005737">
    <property type="term" value="C:cytoplasm"/>
    <property type="evidence" value="ECO:0007669"/>
    <property type="project" value="TreeGrafter"/>
</dbReference>
<keyword evidence="1 3" id="KW-0436">Ligase</keyword>
<dbReference type="EMBL" id="CP002198">
    <property type="protein sequence ID" value="ADN13390.1"/>
    <property type="molecule type" value="Genomic_DNA"/>
</dbReference>
<dbReference type="InterPro" id="IPR045864">
    <property type="entry name" value="aa-tRNA-synth_II/BPL/LPL"/>
</dbReference>
<reference evidence="4" key="1">
    <citation type="journal article" date="2011" name="MBio">
        <title>Novel metabolic attributes of the genus Cyanothece, comprising a group of unicellular nitrogen-fixing Cyanobacteria.</title>
        <authorList>
            <person name="Bandyopadhyay A."/>
            <person name="Elvitigala T."/>
            <person name="Welsh E."/>
            <person name="Stockel J."/>
            <person name="Liberton M."/>
            <person name="Min H."/>
            <person name="Sherman L.A."/>
            <person name="Pakrasi H.B."/>
        </authorList>
    </citation>
    <scope>NUCLEOTIDE SEQUENCE [LARGE SCALE GENOMIC DNA]</scope>
    <source>
        <strain evidence="4">PCC 7822</strain>
    </source>
</reference>
<name>E0UIT1_GLOV7</name>
<organism evidence="3 4">
    <name type="scientific">Gloeothece verrucosa (strain PCC 7822)</name>
    <name type="common">Cyanothece sp. (strain PCC 7822)</name>
    <dbReference type="NCBI Taxonomy" id="497965"/>
    <lineage>
        <taxon>Bacteria</taxon>
        <taxon>Bacillati</taxon>
        <taxon>Cyanobacteriota</taxon>
        <taxon>Cyanophyceae</taxon>
        <taxon>Oscillatoriophycideae</taxon>
        <taxon>Chroococcales</taxon>
        <taxon>Aphanothecaceae</taxon>
        <taxon>Gloeothece</taxon>
        <taxon>Gloeothece verrucosa</taxon>
    </lineage>
</organism>
<dbReference type="PROSITE" id="PS51733">
    <property type="entry name" value="BPL_LPL_CATALYTIC"/>
    <property type="match status" value="1"/>
</dbReference>
<sequence>MTAQQRQQLSCYLFDRIDSTNEILAQLIEQGTQPPMVAIATEQTAGRGQWGRKWQSLPGGLYLSMALRVEIAAQDAPHLTLFTAAGIAETLRRYHIPVGLKWPNDLILKGRKLGGIKSETRINQGLITSAVIGVGINWTNPVPEVGINLQSYLQEQPTASINSLEELAALTIGGILAGYERYIQKGIEIILDDYLKCLQSLGKKVMVNGSLGTVVGVSSQGELQVRLYSPGAMTQLSLPPGTITLGYD</sequence>
<keyword evidence="4" id="KW-1185">Reference proteome</keyword>
<accession>E0UIT1</accession>